<organism evidence="4 5">
    <name type="scientific">Shouchella lehensis</name>
    <dbReference type="NCBI Taxonomy" id="300825"/>
    <lineage>
        <taxon>Bacteria</taxon>
        <taxon>Bacillati</taxon>
        <taxon>Bacillota</taxon>
        <taxon>Bacilli</taxon>
        <taxon>Bacillales</taxon>
        <taxon>Bacillaceae</taxon>
        <taxon>Shouchella</taxon>
    </lineage>
</organism>
<evidence type="ECO:0000256" key="1">
    <source>
        <dbReference type="ARBA" id="ARBA00023118"/>
    </source>
</evidence>
<feature type="domain" description="CRISPR type III-associated protein" evidence="3">
    <location>
        <begin position="16"/>
        <end position="186"/>
    </location>
</feature>
<protein>
    <recommendedName>
        <fullName evidence="3">CRISPR type III-associated protein domain-containing protein</fullName>
    </recommendedName>
</protein>
<evidence type="ECO:0000256" key="2">
    <source>
        <dbReference type="SAM" id="MobiDB-lite"/>
    </source>
</evidence>
<evidence type="ECO:0000313" key="5">
    <source>
        <dbReference type="Proteomes" id="UP000298210"/>
    </source>
</evidence>
<dbReference type="CDD" id="cd09726">
    <property type="entry name" value="RAMP_I_III"/>
    <property type="match status" value="2"/>
</dbReference>
<evidence type="ECO:0000259" key="3">
    <source>
        <dbReference type="Pfam" id="PF03787"/>
    </source>
</evidence>
<sequence>MTNHITERTYFLLKGKLASPLLSGSGETEETENDIVVDQFQQPFVPGSSLAGAFRHYIGNRFPDTKDIPKTGKLDESVSDLEKLFGGNERQSRLTIHAMMIEHEKLTIRNGVKLDENKTAIEGALYDYQVIESGASWTIRLEWIVRAQDKEAETTKGREILNALLIGINEGEVTIGAKTNRGFGKLQLDTVYHRTFDYRNKLEVLNWLKWDWSKEVDTKNSLMKEYPLTGIELTQLKPIQEYCLRVPLKLETTLMIRSYSSEKKNKEDEKESDYASLQSNGQPVIPGTTWTGAIRARLNTIIKTILKNDRESILLNELFGSDSEKRASRIRVEESTLEGSRSLLITRNAIDRFTGGTVEGALYTGEQAVGGTTELIIRWSEQKDSVLSKDEICGMLLWVIKDLQNGLLAVGGETSVGRGVFCAIESQSITLNGENIAGEQSFFKAAINKVKEREKDAN</sequence>
<dbReference type="AlphaFoldDB" id="A0A4Y7WMC4"/>
<keyword evidence="1" id="KW-0051">Antiviral defense</keyword>
<reference evidence="4 5" key="1">
    <citation type="submission" date="2019-03" db="EMBL/GenBank/DDBJ databases">
        <authorList>
            <person name="Liu G."/>
        </authorList>
    </citation>
    <scope>NUCLEOTIDE SEQUENCE [LARGE SCALE GENOMIC DNA]</scope>
    <source>
        <strain evidence="4 5">DSM 19099</strain>
    </source>
</reference>
<dbReference type="InterPro" id="IPR052216">
    <property type="entry name" value="CRISPR_Csm3_endoribonuclease"/>
</dbReference>
<dbReference type="RefSeq" id="WP_134259041.1">
    <property type="nucleotide sequence ID" value="NZ_LDIM01000006.1"/>
</dbReference>
<dbReference type="Pfam" id="PF03787">
    <property type="entry name" value="RAMPs"/>
    <property type="match status" value="2"/>
</dbReference>
<dbReference type="InterPro" id="IPR005537">
    <property type="entry name" value="RAMP_III_fam"/>
</dbReference>
<proteinExistence type="predicted"/>
<gene>
    <name evidence="4" type="ORF">E2L03_09325</name>
</gene>
<dbReference type="PANTHER" id="PTHR35579:SF6">
    <property type="entry name" value="DUF324 DOMAIN-CONTAINING PROTEIN"/>
    <property type="match status" value="1"/>
</dbReference>
<dbReference type="Proteomes" id="UP000298210">
    <property type="component" value="Unassembled WGS sequence"/>
</dbReference>
<name>A0A4Y7WMC4_9BACI</name>
<accession>A0A4Y7WMC4</accession>
<comment type="caution">
    <text evidence="4">The sequence shown here is derived from an EMBL/GenBank/DDBJ whole genome shotgun (WGS) entry which is preliminary data.</text>
</comment>
<feature type="domain" description="CRISPR type III-associated protein" evidence="3">
    <location>
        <begin position="249"/>
        <end position="421"/>
    </location>
</feature>
<dbReference type="PANTHER" id="PTHR35579">
    <property type="entry name" value="CRISPR SYSTEM CMS ENDORIBONUCLEASE CSM3"/>
    <property type="match status" value="1"/>
</dbReference>
<feature type="compositionally biased region" description="Basic and acidic residues" evidence="2">
    <location>
        <begin position="261"/>
        <end position="273"/>
    </location>
</feature>
<dbReference type="GO" id="GO:0051607">
    <property type="term" value="P:defense response to virus"/>
    <property type="evidence" value="ECO:0007669"/>
    <property type="project" value="UniProtKB-KW"/>
</dbReference>
<feature type="region of interest" description="Disordered" evidence="2">
    <location>
        <begin position="261"/>
        <end position="280"/>
    </location>
</feature>
<dbReference type="EMBL" id="SNUX01000002">
    <property type="protein sequence ID" value="TES49650.1"/>
    <property type="molecule type" value="Genomic_DNA"/>
</dbReference>
<evidence type="ECO:0000313" key="4">
    <source>
        <dbReference type="EMBL" id="TES49650.1"/>
    </source>
</evidence>